<organism evidence="1 2">
    <name type="scientific">Delftia deserti</name>
    <dbReference type="NCBI Taxonomy" id="1651218"/>
    <lineage>
        <taxon>Bacteria</taxon>
        <taxon>Pseudomonadati</taxon>
        <taxon>Pseudomonadota</taxon>
        <taxon>Betaproteobacteria</taxon>
        <taxon>Burkholderiales</taxon>
        <taxon>Comamonadaceae</taxon>
        <taxon>Delftia</taxon>
    </lineage>
</organism>
<dbReference type="EMBL" id="JBHUIG010000042">
    <property type="protein sequence ID" value="MFD2322576.1"/>
    <property type="molecule type" value="Genomic_DNA"/>
</dbReference>
<accession>A0ABW5EYA2</accession>
<comment type="caution">
    <text evidence="1">The sequence shown here is derived from an EMBL/GenBank/DDBJ whole genome shotgun (WGS) entry which is preliminary data.</text>
</comment>
<gene>
    <name evidence="1" type="ORF">ACFSPV_28260</name>
</gene>
<protein>
    <submittedName>
        <fullName evidence="1">Uncharacterized protein</fullName>
    </submittedName>
</protein>
<evidence type="ECO:0000313" key="2">
    <source>
        <dbReference type="Proteomes" id="UP001597287"/>
    </source>
</evidence>
<keyword evidence="2" id="KW-1185">Reference proteome</keyword>
<sequence>MSEVVSLDRIKALAAAARAAGQPIEQACPWPVESPAGQVFAAAYEGRSQ</sequence>
<dbReference type="Proteomes" id="UP001597287">
    <property type="component" value="Unassembled WGS sequence"/>
</dbReference>
<evidence type="ECO:0000313" key="1">
    <source>
        <dbReference type="EMBL" id="MFD2322576.1"/>
    </source>
</evidence>
<proteinExistence type="predicted"/>
<dbReference type="RefSeq" id="WP_380105521.1">
    <property type="nucleotide sequence ID" value="NZ_JBHSIH010000001.1"/>
</dbReference>
<name>A0ABW5EYA2_9BURK</name>
<reference evidence="2" key="1">
    <citation type="journal article" date="2019" name="Int. J. Syst. Evol. Microbiol.">
        <title>The Global Catalogue of Microorganisms (GCM) 10K type strain sequencing project: providing services to taxonomists for standard genome sequencing and annotation.</title>
        <authorList>
            <consortium name="The Broad Institute Genomics Platform"/>
            <consortium name="The Broad Institute Genome Sequencing Center for Infectious Disease"/>
            <person name="Wu L."/>
            <person name="Ma J."/>
        </authorList>
    </citation>
    <scope>NUCLEOTIDE SEQUENCE [LARGE SCALE GENOMIC DNA]</scope>
    <source>
        <strain evidence="2">CCUG 62793</strain>
    </source>
</reference>